<dbReference type="RefSeq" id="XP_003058126.1">
    <property type="nucleotide sequence ID" value="XM_003058080.1"/>
</dbReference>
<feature type="region of interest" description="Disordered" evidence="2">
    <location>
        <begin position="89"/>
        <end position="116"/>
    </location>
</feature>
<evidence type="ECO:0000313" key="4">
    <source>
        <dbReference type="Proteomes" id="UP000001876"/>
    </source>
</evidence>
<dbReference type="AlphaFoldDB" id="C1MQH4"/>
<feature type="compositionally biased region" description="Low complexity" evidence="2">
    <location>
        <begin position="98"/>
        <end position="116"/>
    </location>
</feature>
<proteinExistence type="predicted"/>
<sequence>MDALPSLAVKKMPLKHAGAHQRVHDSARSSGARLPLSPLSVNTKTAFNDRGGARKGDQKSRFSQLAAAVNKKPSTSAAVVSKPVVASTARPIAPPPARATRTAPAPAPAADAPIAPASSLDLTPVAASSPAPMEMDDDDVAFGAQESFAEWLARVRLRGPRDPPGGADATRISETQRATLESTWANAAEADALRRLVENLKDSELEMARKETLAASGWAADFEAATAAAWSEKVDAAARAASDARKALGEKERETADAEAAASSERCAALAASVETGALRGKLQEAMLLAESGASRAATLEAKLAEISADAEDAREALERKRSEAQRANAAEYEALAKLAAVETARARDRVAHEKALAAAREGEAKARIRADADADAFSADAADGARALKAALALREREVADARASAAEAQCAARALEEKVAALERTARDELKEALSRATKKMESKLASATRRVEAAEAAEAVAEEELAKTQQEAKAAVAAAEAKAAAAVARATSASASAASVVVDDAKTRELEAALLRETAATEDATRRATAAEAEAKALRRELDEARAAASQAAGNVAEAIAAVRAAAGGGGGGGAAGGVKLDIHVHAAGAAAAAAAETEFERPFFSADRFARVVEEKRALELELAALRGTPVAALALTGLPTLPTPRTRARTSLRLSHGPAPAALSEDASPPAHSPATELRRRARAMGMRASPFAPKRKRDGK</sequence>
<dbReference type="GeneID" id="9683198"/>
<evidence type="ECO:0000256" key="2">
    <source>
        <dbReference type="SAM" id="MobiDB-lite"/>
    </source>
</evidence>
<feature type="coiled-coil region" evidence="1">
    <location>
        <begin position="297"/>
        <end position="335"/>
    </location>
</feature>
<organism evidence="4">
    <name type="scientific">Micromonas pusilla (strain CCMP1545)</name>
    <name type="common">Picoplanktonic green alga</name>
    <dbReference type="NCBI Taxonomy" id="564608"/>
    <lineage>
        <taxon>Eukaryota</taxon>
        <taxon>Viridiplantae</taxon>
        <taxon>Chlorophyta</taxon>
        <taxon>Mamiellophyceae</taxon>
        <taxon>Mamiellales</taxon>
        <taxon>Mamiellaceae</taxon>
        <taxon>Micromonas</taxon>
    </lineage>
</organism>
<protein>
    <submittedName>
        <fullName evidence="3">I/LWEQ domain protein</fullName>
    </submittedName>
</protein>
<dbReference type="OrthoDB" id="10680335at2759"/>
<dbReference type="EMBL" id="GG663738">
    <property type="protein sequence ID" value="EEH58077.1"/>
    <property type="molecule type" value="Genomic_DNA"/>
</dbReference>
<gene>
    <name evidence="3" type="ORF">MICPUCDRAFT_39340</name>
</gene>
<dbReference type="Proteomes" id="UP000001876">
    <property type="component" value="Unassembled WGS sequence"/>
</dbReference>
<feature type="compositionally biased region" description="Low complexity" evidence="2">
    <location>
        <begin position="647"/>
        <end position="659"/>
    </location>
</feature>
<feature type="region of interest" description="Disordered" evidence="2">
    <location>
        <begin position="647"/>
        <end position="706"/>
    </location>
</feature>
<feature type="compositionally biased region" description="Basic and acidic residues" evidence="2">
    <location>
        <begin position="51"/>
        <end position="60"/>
    </location>
</feature>
<feature type="coiled-coil region" evidence="1">
    <location>
        <begin position="400"/>
        <end position="485"/>
    </location>
</feature>
<keyword evidence="1" id="KW-0175">Coiled coil</keyword>
<reference evidence="3 4" key="1">
    <citation type="journal article" date="2009" name="Science">
        <title>Green evolution and dynamic adaptations revealed by genomes of the marine picoeukaryotes Micromonas.</title>
        <authorList>
            <person name="Worden A.Z."/>
            <person name="Lee J.H."/>
            <person name="Mock T."/>
            <person name="Rouze P."/>
            <person name="Simmons M.P."/>
            <person name="Aerts A.L."/>
            <person name="Allen A.E."/>
            <person name="Cuvelier M.L."/>
            <person name="Derelle E."/>
            <person name="Everett M.V."/>
            <person name="Foulon E."/>
            <person name="Grimwood J."/>
            <person name="Gundlach H."/>
            <person name="Henrissat B."/>
            <person name="Napoli C."/>
            <person name="McDonald S.M."/>
            <person name="Parker M.S."/>
            <person name="Rombauts S."/>
            <person name="Salamov A."/>
            <person name="Von Dassow P."/>
            <person name="Badger J.H."/>
            <person name="Coutinho P.M."/>
            <person name="Demir E."/>
            <person name="Dubchak I."/>
            <person name="Gentemann C."/>
            <person name="Eikrem W."/>
            <person name="Gready J.E."/>
            <person name="John U."/>
            <person name="Lanier W."/>
            <person name="Lindquist E.A."/>
            <person name="Lucas S."/>
            <person name="Mayer K.F."/>
            <person name="Moreau H."/>
            <person name="Not F."/>
            <person name="Otillar R."/>
            <person name="Panaud O."/>
            <person name="Pangilinan J."/>
            <person name="Paulsen I."/>
            <person name="Piegu B."/>
            <person name="Poliakov A."/>
            <person name="Robbens S."/>
            <person name="Schmutz J."/>
            <person name="Toulza E."/>
            <person name="Wyss T."/>
            <person name="Zelensky A."/>
            <person name="Zhou K."/>
            <person name="Armbrust E.V."/>
            <person name="Bhattacharya D."/>
            <person name="Goodenough U.W."/>
            <person name="Van de Peer Y."/>
            <person name="Grigoriev I.V."/>
        </authorList>
    </citation>
    <scope>NUCLEOTIDE SEQUENCE [LARGE SCALE GENOMIC DNA]</scope>
    <source>
        <strain evidence="3 4">CCMP1545</strain>
    </source>
</reference>
<evidence type="ECO:0000313" key="3">
    <source>
        <dbReference type="EMBL" id="EEH58077.1"/>
    </source>
</evidence>
<name>C1MQH4_MICPC</name>
<evidence type="ECO:0000256" key="1">
    <source>
        <dbReference type="SAM" id="Coils"/>
    </source>
</evidence>
<keyword evidence="4" id="KW-1185">Reference proteome</keyword>
<dbReference type="KEGG" id="mpp:MICPUCDRAFT_39340"/>
<feature type="compositionally biased region" description="Basic residues" evidence="2">
    <location>
        <begin position="12"/>
        <end position="21"/>
    </location>
</feature>
<accession>C1MQH4</accession>
<dbReference type="OMA" id="ESTWANA"/>
<feature type="region of interest" description="Disordered" evidence="2">
    <location>
        <begin position="1"/>
        <end position="60"/>
    </location>
</feature>
<feature type="coiled-coil region" evidence="1">
    <location>
        <begin position="524"/>
        <end position="558"/>
    </location>
</feature>